<proteinExistence type="predicted"/>
<organism evidence="1 2">
    <name type="scientific">Ferrigenium kumadai</name>
    <dbReference type="NCBI Taxonomy" id="1682490"/>
    <lineage>
        <taxon>Bacteria</taxon>
        <taxon>Pseudomonadati</taxon>
        <taxon>Pseudomonadota</taxon>
        <taxon>Betaproteobacteria</taxon>
        <taxon>Nitrosomonadales</taxon>
        <taxon>Gallionellaceae</taxon>
        <taxon>Ferrigenium</taxon>
    </lineage>
</organism>
<keyword evidence="2" id="KW-1185">Reference proteome</keyword>
<reference evidence="1 2" key="1">
    <citation type="submission" date="2019-03" db="EMBL/GenBank/DDBJ databases">
        <title>Complete genome sequence of Ferrigenium kumadai strain An22, a microaerophilic iron-oxidizing bacterium isolated from a paddy field soil.</title>
        <authorList>
            <person name="Watanabe T."/>
            <person name="Asakawa S."/>
        </authorList>
    </citation>
    <scope>NUCLEOTIDE SEQUENCE [LARGE SCALE GENOMIC DNA]</scope>
    <source>
        <strain evidence="1 2">An22</strain>
    </source>
</reference>
<gene>
    <name evidence="1" type="ORF">FGKAn22_16740</name>
</gene>
<evidence type="ECO:0000313" key="1">
    <source>
        <dbReference type="EMBL" id="BBI99981.1"/>
    </source>
</evidence>
<dbReference type="EMBL" id="AP019536">
    <property type="protein sequence ID" value="BBI99981.1"/>
    <property type="molecule type" value="Genomic_DNA"/>
</dbReference>
<protein>
    <submittedName>
        <fullName evidence="1">Uncharacterized protein</fullName>
    </submittedName>
</protein>
<dbReference type="KEGG" id="fku:FGKAn22_16740"/>
<accession>A0AAN1W0T5</accession>
<name>A0AAN1W0T5_9PROT</name>
<sequence length="78" mass="8496">MIFVLPAPAIRERIHTLRDTLADFDAAQGQSCHAIHEYVTNINRKFGVSNRSALMAIWLQGFLIPHTPGLGGGARSAP</sequence>
<dbReference type="RefSeq" id="WP_212785242.1">
    <property type="nucleotide sequence ID" value="NZ_AP019536.1"/>
</dbReference>
<dbReference type="Proteomes" id="UP001319121">
    <property type="component" value="Chromosome"/>
</dbReference>
<dbReference type="AlphaFoldDB" id="A0AAN1W0T5"/>
<evidence type="ECO:0000313" key="2">
    <source>
        <dbReference type="Proteomes" id="UP001319121"/>
    </source>
</evidence>